<dbReference type="InterPro" id="IPR031311">
    <property type="entry name" value="CHIT_BIND_RR_consensus"/>
</dbReference>
<name>A0A834I8V2_RHYFE</name>
<dbReference type="InterPro" id="IPR000618">
    <property type="entry name" value="Insect_cuticle"/>
</dbReference>
<dbReference type="PROSITE" id="PS00233">
    <property type="entry name" value="CHIT_BIND_RR_1"/>
    <property type="match status" value="1"/>
</dbReference>
<evidence type="ECO:0000313" key="3">
    <source>
        <dbReference type="EMBL" id="KAF7275194.1"/>
    </source>
</evidence>
<protein>
    <recommendedName>
        <fullName evidence="5">Cuticle protein</fullName>
    </recommendedName>
</protein>
<feature type="non-terminal residue" evidence="3">
    <location>
        <position position="1"/>
    </location>
</feature>
<keyword evidence="4" id="KW-1185">Reference proteome</keyword>
<proteinExistence type="predicted"/>
<evidence type="ECO:0000313" key="4">
    <source>
        <dbReference type="Proteomes" id="UP000625711"/>
    </source>
</evidence>
<dbReference type="InterPro" id="IPR051217">
    <property type="entry name" value="Insect_Cuticle_Struc_Prot"/>
</dbReference>
<dbReference type="AlphaFoldDB" id="A0A834I8V2"/>
<dbReference type="PANTHER" id="PTHR12236:SF95">
    <property type="entry name" value="CUTICULAR PROTEIN 76BD, ISOFORM C-RELATED"/>
    <property type="match status" value="1"/>
</dbReference>
<evidence type="ECO:0008006" key="5">
    <source>
        <dbReference type="Google" id="ProtNLM"/>
    </source>
</evidence>
<sequence>AHPKYQFKYGVEDFSTGDYKTQEETRDGDVVTGSYTVAEPDGSLRTVHYTADHHNGFNAVVTKTGTAHHPSHYNTYDGHY</sequence>
<accession>A0A834I8V2</accession>
<dbReference type="Proteomes" id="UP000625711">
    <property type="component" value="Unassembled WGS sequence"/>
</dbReference>
<comment type="caution">
    <text evidence="3">The sequence shown here is derived from an EMBL/GenBank/DDBJ whole genome shotgun (WGS) entry which is preliminary data.</text>
</comment>
<dbReference type="OrthoDB" id="6348134at2759"/>
<reference evidence="3" key="1">
    <citation type="submission" date="2020-08" db="EMBL/GenBank/DDBJ databases">
        <title>Genome sequencing and assembly of the red palm weevil Rhynchophorus ferrugineus.</title>
        <authorList>
            <person name="Dias G.B."/>
            <person name="Bergman C.M."/>
            <person name="Manee M."/>
        </authorList>
    </citation>
    <scope>NUCLEOTIDE SEQUENCE</scope>
    <source>
        <strain evidence="3">AA-2017</strain>
        <tissue evidence="3">Whole larva</tissue>
    </source>
</reference>
<dbReference type="GO" id="GO:0005615">
    <property type="term" value="C:extracellular space"/>
    <property type="evidence" value="ECO:0007669"/>
    <property type="project" value="TreeGrafter"/>
</dbReference>
<dbReference type="PANTHER" id="PTHR12236">
    <property type="entry name" value="STRUCTURAL CONTITUENT OF CUTICLE"/>
    <property type="match status" value="1"/>
</dbReference>
<organism evidence="3 4">
    <name type="scientific">Rhynchophorus ferrugineus</name>
    <name type="common">Red palm weevil</name>
    <name type="synonym">Curculio ferrugineus</name>
    <dbReference type="NCBI Taxonomy" id="354439"/>
    <lineage>
        <taxon>Eukaryota</taxon>
        <taxon>Metazoa</taxon>
        <taxon>Ecdysozoa</taxon>
        <taxon>Arthropoda</taxon>
        <taxon>Hexapoda</taxon>
        <taxon>Insecta</taxon>
        <taxon>Pterygota</taxon>
        <taxon>Neoptera</taxon>
        <taxon>Endopterygota</taxon>
        <taxon>Coleoptera</taxon>
        <taxon>Polyphaga</taxon>
        <taxon>Cucujiformia</taxon>
        <taxon>Curculionidae</taxon>
        <taxon>Dryophthorinae</taxon>
        <taxon>Rhynchophorus</taxon>
    </lineage>
</organism>
<dbReference type="EMBL" id="JAACXV010011093">
    <property type="protein sequence ID" value="KAF7275194.1"/>
    <property type="molecule type" value="Genomic_DNA"/>
</dbReference>
<gene>
    <name evidence="3" type="ORF">GWI33_012094</name>
</gene>
<dbReference type="PROSITE" id="PS51155">
    <property type="entry name" value="CHIT_BIND_RR_2"/>
    <property type="match status" value="1"/>
</dbReference>
<dbReference type="GO" id="GO:0031012">
    <property type="term" value="C:extracellular matrix"/>
    <property type="evidence" value="ECO:0007669"/>
    <property type="project" value="TreeGrafter"/>
</dbReference>
<evidence type="ECO:0000256" key="2">
    <source>
        <dbReference type="PROSITE-ProRule" id="PRU00497"/>
    </source>
</evidence>
<dbReference type="PRINTS" id="PR00947">
    <property type="entry name" value="CUTICLE"/>
</dbReference>
<evidence type="ECO:0000256" key="1">
    <source>
        <dbReference type="ARBA" id="ARBA00022460"/>
    </source>
</evidence>
<dbReference type="Pfam" id="PF00379">
    <property type="entry name" value="Chitin_bind_4"/>
    <property type="match status" value="1"/>
</dbReference>
<keyword evidence="1 2" id="KW-0193">Cuticle</keyword>
<dbReference type="GO" id="GO:0042302">
    <property type="term" value="F:structural constituent of cuticle"/>
    <property type="evidence" value="ECO:0007669"/>
    <property type="project" value="UniProtKB-UniRule"/>
</dbReference>